<dbReference type="InterPro" id="IPR007321">
    <property type="entry name" value="Transposase_28"/>
</dbReference>
<comment type="caution">
    <text evidence="3">The sequence shown here is derived from an EMBL/GenBank/DDBJ whole genome shotgun (WGS) entry which is preliminary data.</text>
</comment>
<keyword evidence="1" id="KW-0175">Coiled coil</keyword>
<name>A0ABD3EDK5_9LAMI</name>
<feature type="coiled-coil region" evidence="1">
    <location>
        <begin position="399"/>
        <end position="433"/>
    </location>
</feature>
<dbReference type="Proteomes" id="UP001632038">
    <property type="component" value="Unassembled WGS sequence"/>
</dbReference>
<dbReference type="EMBL" id="JAVIJP010000005">
    <property type="protein sequence ID" value="KAL3652430.1"/>
    <property type="molecule type" value="Genomic_DNA"/>
</dbReference>
<proteinExistence type="predicted"/>
<protein>
    <recommendedName>
        <fullName evidence="2">Transposase (putative) gypsy type domain-containing protein</fullName>
    </recommendedName>
</protein>
<gene>
    <name evidence="3" type="ORF">CASFOL_002111</name>
</gene>
<sequence length="539" mass="61901">MPSNRTVDVKPRFEILAPWSLIRSKISNSDVSLIRKKFFIPDEYQIIVPGPNDKIDEPPERCLAFHVASLEAGLRFPLSRHVEDIISGLNVCPAQLMPNSYRHILSFIILARHFEVDPSFFNFRNLISIVSSSKTGEIGFFYLTPRPKRKLLHNLPSKLSRWKNKFIYVMSPGNNPWRVPNRWNNDTRYPRISVLKSPSWGHDFISNQLTMTFYESSKILKEDVLVLAGLSPAPIKTNQSLGMAVRASMVAKAMREQKDALMSRYQRPVVQDTDGLGKRARAEDLSCQEVPTVDWVNRAEKIVGDMRRDHDGSGSLDGIFKPSKDAFEKYKYTLRDDDQMVLVDLPLTKLEDAVAYHSLAINGIVHHLLLRAAYTKNELLSCERKLNKADQKASDHVRLKELEQSLSDTKHEKMLLQKRIEEMQLKRDREQMDSFNAGRAAGRQEFVESEEYRSAVKRAREEGVRAFVKSNTYATHVAKNAAVYEFDGFEKCRAQAMKLGAFRREFDTRQLDPFKDGNLEDPVYEDEVCCGEDEFAYLL</sequence>
<dbReference type="Pfam" id="PF04195">
    <property type="entry name" value="Transposase_28"/>
    <property type="match status" value="1"/>
</dbReference>
<dbReference type="AlphaFoldDB" id="A0ABD3EDK5"/>
<keyword evidence="4" id="KW-1185">Reference proteome</keyword>
<evidence type="ECO:0000256" key="1">
    <source>
        <dbReference type="SAM" id="Coils"/>
    </source>
</evidence>
<evidence type="ECO:0000313" key="4">
    <source>
        <dbReference type="Proteomes" id="UP001632038"/>
    </source>
</evidence>
<feature type="domain" description="Transposase (putative) gypsy type" evidence="2">
    <location>
        <begin position="65"/>
        <end position="128"/>
    </location>
</feature>
<evidence type="ECO:0000259" key="2">
    <source>
        <dbReference type="Pfam" id="PF04195"/>
    </source>
</evidence>
<accession>A0ABD3EDK5</accession>
<organism evidence="3 4">
    <name type="scientific">Castilleja foliolosa</name>
    <dbReference type="NCBI Taxonomy" id="1961234"/>
    <lineage>
        <taxon>Eukaryota</taxon>
        <taxon>Viridiplantae</taxon>
        <taxon>Streptophyta</taxon>
        <taxon>Embryophyta</taxon>
        <taxon>Tracheophyta</taxon>
        <taxon>Spermatophyta</taxon>
        <taxon>Magnoliopsida</taxon>
        <taxon>eudicotyledons</taxon>
        <taxon>Gunneridae</taxon>
        <taxon>Pentapetalae</taxon>
        <taxon>asterids</taxon>
        <taxon>lamiids</taxon>
        <taxon>Lamiales</taxon>
        <taxon>Orobanchaceae</taxon>
        <taxon>Pedicularideae</taxon>
        <taxon>Castillejinae</taxon>
        <taxon>Castilleja</taxon>
    </lineage>
</organism>
<evidence type="ECO:0000313" key="3">
    <source>
        <dbReference type="EMBL" id="KAL3652430.1"/>
    </source>
</evidence>
<reference evidence="4" key="1">
    <citation type="journal article" date="2024" name="IScience">
        <title>Strigolactones Initiate the Formation of Haustorium-like Structures in Castilleja.</title>
        <authorList>
            <person name="Buerger M."/>
            <person name="Peterson D."/>
            <person name="Chory J."/>
        </authorList>
    </citation>
    <scope>NUCLEOTIDE SEQUENCE [LARGE SCALE GENOMIC DNA]</scope>
</reference>